<evidence type="ECO:0000313" key="1">
    <source>
        <dbReference type="EMBL" id="ORA76730.1"/>
    </source>
</evidence>
<comment type="caution">
    <text evidence="1">The sequence shown here is derived from an EMBL/GenBank/DDBJ whole genome shotgun (WGS) entry which is preliminary data.</text>
</comment>
<protein>
    <recommendedName>
        <fullName evidence="3">Sulfotransferase family protein</fullName>
    </recommendedName>
</protein>
<organism evidence="1 2">
    <name type="scientific">Mycolicibacter kumamotonensis</name>
    <dbReference type="NCBI Taxonomy" id="354243"/>
    <lineage>
        <taxon>Bacteria</taxon>
        <taxon>Bacillati</taxon>
        <taxon>Actinomycetota</taxon>
        <taxon>Actinomycetes</taxon>
        <taxon>Mycobacteriales</taxon>
        <taxon>Mycobacteriaceae</taxon>
        <taxon>Mycolicibacter</taxon>
    </lineage>
</organism>
<dbReference type="Gene3D" id="3.40.50.300">
    <property type="entry name" value="P-loop containing nucleotide triphosphate hydrolases"/>
    <property type="match status" value="1"/>
</dbReference>
<dbReference type="Proteomes" id="UP000192713">
    <property type="component" value="Unassembled WGS sequence"/>
</dbReference>
<accession>A0A1X0DY37</accession>
<evidence type="ECO:0000313" key="2">
    <source>
        <dbReference type="Proteomes" id="UP000192713"/>
    </source>
</evidence>
<dbReference type="AlphaFoldDB" id="A0A1X0DY37"/>
<dbReference type="SUPFAM" id="SSF52540">
    <property type="entry name" value="P-loop containing nucleoside triphosphate hydrolases"/>
    <property type="match status" value="1"/>
</dbReference>
<name>A0A1X0DY37_9MYCO</name>
<evidence type="ECO:0008006" key="3">
    <source>
        <dbReference type="Google" id="ProtNLM"/>
    </source>
</evidence>
<dbReference type="EMBL" id="MVHU01000045">
    <property type="protein sequence ID" value="ORA76730.1"/>
    <property type="molecule type" value="Genomic_DNA"/>
</dbReference>
<reference evidence="1 2" key="1">
    <citation type="submission" date="2017-02" db="EMBL/GenBank/DDBJ databases">
        <title>The new phylogeny of genus Mycobacterium.</title>
        <authorList>
            <person name="Tortoli E."/>
            <person name="Trovato A."/>
            <person name="Cirillo D.M."/>
        </authorList>
    </citation>
    <scope>NUCLEOTIDE SEQUENCE [LARGE SCALE GENOMIC DNA]</scope>
    <source>
        <strain evidence="1 2">DSM 45093</strain>
    </source>
</reference>
<dbReference type="InterPro" id="IPR027417">
    <property type="entry name" value="P-loop_NTPase"/>
</dbReference>
<gene>
    <name evidence="1" type="ORF">BST28_20620</name>
</gene>
<sequence>MIAAAQEAEVGTLVLSSEEFAHAFPGRLARLKNALEGYDIHLVVTLNEIERRAGSIWQELVKGGAVVGLEKGIEQILSREPAIQPGLTRAFIDALAPHQTSVVLSHHRAPAAELLTNVCRALGLFEAAPETEAPTRASTLVLNQSLGVTETEILRSVNSWIGQAVGDLSAIPYTAIRNLYLNLFNTPIWRNSVPLRPITVPPAHVAEVLNRGRRELDDLRKLADEGRARIFGDLDTVEKELAMSGQEAHQAVSEQEARQPTSVSWGSGLPNTDRKTYVCFGVPSGGTSAVAGVMRKLGVFMGDDVTTNHEDQEMSNRDNPHRLQIIEKRNAAHKIWGWQDPHAVNYLNPIGPNLINPHYVIVSRDAVATMAHMRWRDREAKYAIGTIVAQQQRIVMFSLYCDAPVLFVSYEKLLTHPGSFIAELTAFLDVPPPQDEQSLIALLAPGS</sequence>
<proteinExistence type="predicted"/>